<name>A0ABD2IUD1_HETSC</name>
<reference evidence="6 7" key="1">
    <citation type="submission" date="2024-10" db="EMBL/GenBank/DDBJ databases">
        <authorList>
            <person name="Kim D."/>
        </authorList>
    </citation>
    <scope>NUCLEOTIDE SEQUENCE [LARGE SCALE GENOMIC DNA]</scope>
    <source>
        <strain evidence="6">Taebaek</strain>
    </source>
</reference>
<feature type="chain" id="PRO_5044867613" description="Transthyretin-like family protein" evidence="5">
    <location>
        <begin position="24"/>
        <end position="149"/>
    </location>
</feature>
<feature type="signal peptide" evidence="5">
    <location>
        <begin position="1"/>
        <end position="23"/>
    </location>
</feature>
<protein>
    <recommendedName>
        <fullName evidence="8">Transthyretin-like family protein</fullName>
    </recommendedName>
</protein>
<keyword evidence="7" id="KW-1185">Reference proteome</keyword>
<gene>
    <name evidence="6" type="ORF">niasHS_010728</name>
</gene>
<dbReference type="Gene3D" id="2.60.40.3330">
    <property type="match status" value="1"/>
</dbReference>
<evidence type="ECO:0000256" key="4">
    <source>
        <dbReference type="ARBA" id="ARBA00022729"/>
    </source>
</evidence>
<sequence length="149" mass="17096">MFCSNSLFCFCFFLFFSIHCAFGVKFRINGTLKCRYREGMEKPYRNEAVIQLWEADANLFGFIDKDDLLGETKSSKGDGVFELKETKDEWEMGELEPYLLIRHICWGESPPGENCALLSRMDLQPTPATKMLPPIILGMDSQLKTIVMC</sequence>
<accession>A0ABD2IUD1</accession>
<dbReference type="GO" id="GO:0005576">
    <property type="term" value="C:extracellular region"/>
    <property type="evidence" value="ECO:0007669"/>
    <property type="project" value="UniProtKB-SubCell"/>
</dbReference>
<evidence type="ECO:0000256" key="5">
    <source>
        <dbReference type="SAM" id="SignalP"/>
    </source>
</evidence>
<dbReference type="InterPro" id="IPR038479">
    <property type="entry name" value="Transthyretin-like_sf"/>
</dbReference>
<evidence type="ECO:0000256" key="1">
    <source>
        <dbReference type="ARBA" id="ARBA00004613"/>
    </source>
</evidence>
<evidence type="ECO:0000313" key="7">
    <source>
        <dbReference type="Proteomes" id="UP001620645"/>
    </source>
</evidence>
<dbReference type="AlphaFoldDB" id="A0ABD2IUD1"/>
<evidence type="ECO:0000256" key="3">
    <source>
        <dbReference type="ARBA" id="ARBA00022525"/>
    </source>
</evidence>
<evidence type="ECO:0008006" key="8">
    <source>
        <dbReference type="Google" id="ProtNLM"/>
    </source>
</evidence>
<dbReference type="InterPro" id="IPR001534">
    <property type="entry name" value="Transthyretin-like"/>
</dbReference>
<keyword evidence="3" id="KW-0964">Secreted</keyword>
<comment type="subcellular location">
    <subcellularLocation>
        <location evidence="1">Secreted</location>
    </subcellularLocation>
</comment>
<dbReference type="PANTHER" id="PTHR21700">
    <property type="entry name" value="TRANSTHYRETIN-LIKE FAMILY PROTEIN-RELATED"/>
    <property type="match status" value="1"/>
</dbReference>
<dbReference type="Proteomes" id="UP001620645">
    <property type="component" value="Unassembled WGS sequence"/>
</dbReference>
<evidence type="ECO:0000313" key="6">
    <source>
        <dbReference type="EMBL" id="KAL3082926.1"/>
    </source>
</evidence>
<comment type="caution">
    <text evidence="6">The sequence shown here is derived from an EMBL/GenBank/DDBJ whole genome shotgun (WGS) entry which is preliminary data.</text>
</comment>
<comment type="similarity">
    <text evidence="2">Belongs to the nematode transthyretin-like family.</text>
</comment>
<organism evidence="6 7">
    <name type="scientific">Heterodera schachtii</name>
    <name type="common">Sugarbeet cyst nematode worm</name>
    <name type="synonym">Tylenchus schachtii</name>
    <dbReference type="NCBI Taxonomy" id="97005"/>
    <lineage>
        <taxon>Eukaryota</taxon>
        <taxon>Metazoa</taxon>
        <taxon>Ecdysozoa</taxon>
        <taxon>Nematoda</taxon>
        <taxon>Chromadorea</taxon>
        <taxon>Rhabditida</taxon>
        <taxon>Tylenchina</taxon>
        <taxon>Tylenchomorpha</taxon>
        <taxon>Tylenchoidea</taxon>
        <taxon>Heteroderidae</taxon>
        <taxon>Heteroderinae</taxon>
        <taxon>Heterodera</taxon>
    </lineage>
</organism>
<keyword evidence="4 5" id="KW-0732">Signal</keyword>
<proteinExistence type="inferred from homology"/>
<dbReference type="Pfam" id="PF01060">
    <property type="entry name" value="TTR-52"/>
    <property type="match status" value="1"/>
</dbReference>
<evidence type="ECO:0000256" key="2">
    <source>
        <dbReference type="ARBA" id="ARBA00010112"/>
    </source>
</evidence>
<dbReference type="EMBL" id="JBICCN010000254">
    <property type="protein sequence ID" value="KAL3082926.1"/>
    <property type="molecule type" value="Genomic_DNA"/>
</dbReference>